<reference evidence="1 2" key="1">
    <citation type="submission" date="2017-12" db="EMBL/GenBank/DDBJ databases">
        <title>Integrating genomic resources of turbot (Scophthalmus maximus) in depth evaluation of genetic and physical mapping variation across individuals.</title>
        <authorList>
            <person name="Martinez P."/>
        </authorList>
    </citation>
    <scope>NUCLEOTIDE SEQUENCE [LARGE SCALE GENOMIC DNA]</scope>
</reference>
<dbReference type="AlphaFoldDB" id="A0A2U9BRY5"/>
<keyword evidence="2" id="KW-1185">Reference proteome</keyword>
<evidence type="ECO:0000313" key="2">
    <source>
        <dbReference type="Proteomes" id="UP000246464"/>
    </source>
</evidence>
<proteinExistence type="predicted"/>
<sequence>MNYSFSFMAFVDGGSGCRCKKIKTPVRKKQVSHSPAAEQEGGRVAQQKRLCYLCISLKLLFLFLRFSR</sequence>
<dbReference type="EMBL" id="CP026250">
    <property type="protein sequence ID" value="AWP06309.1"/>
    <property type="molecule type" value="Genomic_DNA"/>
</dbReference>
<gene>
    <name evidence="1" type="ORF">SMAX5B_019782</name>
</gene>
<organism evidence="1 2">
    <name type="scientific">Scophthalmus maximus</name>
    <name type="common">Turbot</name>
    <name type="synonym">Psetta maxima</name>
    <dbReference type="NCBI Taxonomy" id="52904"/>
    <lineage>
        <taxon>Eukaryota</taxon>
        <taxon>Metazoa</taxon>
        <taxon>Chordata</taxon>
        <taxon>Craniata</taxon>
        <taxon>Vertebrata</taxon>
        <taxon>Euteleostomi</taxon>
        <taxon>Actinopterygii</taxon>
        <taxon>Neopterygii</taxon>
        <taxon>Teleostei</taxon>
        <taxon>Neoteleostei</taxon>
        <taxon>Acanthomorphata</taxon>
        <taxon>Carangaria</taxon>
        <taxon>Pleuronectiformes</taxon>
        <taxon>Pleuronectoidei</taxon>
        <taxon>Scophthalmidae</taxon>
        <taxon>Scophthalmus</taxon>
    </lineage>
</organism>
<name>A0A2U9BRY5_SCOMX</name>
<protein>
    <submittedName>
        <fullName evidence="1">Uncharacterized protein</fullName>
    </submittedName>
</protein>
<accession>A0A2U9BRY5</accession>
<dbReference type="Proteomes" id="UP000246464">
    <property type="component" value="Chromosome 8"/>
</dbReference>
<evidence type="ECO:0000313" key="1">
    <source>
        <dbReference type="EMBL" id="AWP06309.1"/>
    </source>
</evidence>